<feature type="compositionally biased region" description="Low complexity" evidence="1">
    <location>
        <begin position="20"/>
        <end position="46"/>
    </location>
</feature>
<dbReference type="OrthoDB" id="3260457at2"/>
<evidence type="ECO:0000313" key="3">
    <source>
        <dbReference type="EMBL" id="RAM37247.1"/>
    </source>
</evidence>
<evidence type="ECO:0000256" key="1">
    <source>
        <dbReference type="SAM" id="MobiDB-lite"/>
    </source>
</evidence>
<keyword evidence="2" id="KW-0732">Signal</keyword>
<accession>A0A328HFB8</accession>
<dbReference type="RefSeq" id="WP_111903852.1">
    <property type="nucleotide sequence ID" value="NZ_QLNP01000074.1"/>
</dbReference>
<sequence length="175" mass="18220">MKRILTALTALLLCTSCAPASSTTPAQPSPNTSTTASTTAPATLSAGGKPQAPGGTAPATLGIAWDEASKTAALETATKAMTLYARPTVMDKVWIQDLGQLLTVQATADYQYVDPANIPVTKVTGTGQLKIDENNGFGCHVVFPTDAGDYDVQLLRSAAGKPWQVNRFTPPNGKK</sequence>
<name>A0A328HFB8_ARTGO</name>
<dbReference type="EMBL" id="QLNP01000074">
    <property type="protein sequence ID" value="RAM37247.1"/>
    <property type="molecule type" value="Genomic_DNA"/>
</dbReference>
<proteinExistence type="predicted"/>
<evidence type="ECO:0000256" key="2">
    <source>
        <dbReference type="SAM" id="SignalP"/>
    </source>
</evidence>
<organism evidence="3 4">
    <name type="scientific">Arthrobacter globiformis</name>
    <dbReference type="NCBI Taxonomy" id="1665"/>
    <lineage>
        <taxon>Bacteria</taxon>
        <taxon>Bacillati</taxon>
        <taxon>Actinomycetota</taxon>
        <taxon>Actinomycetes</taxon>
        <taxon>Micrococcales</taxon>
        <taxon>Micrococcaceae</taxon>
        <taxon>Arthrobacter</taxon>
    </lineage>
</organism>
<dbReference type="AlphaFoldDB" id="A0A328HFB8"/>
<evidence type="ECO:0000313" key="4">
    <source>
        <dbReference type="Proteomes" id="UP000249166"/>
    </source>
</evidence>
<gene>
    <name evidence="3" type="ORF">DBZ45_10500</name>
</gene>
<comment type="caution">
    <text evidence="3">The sequence shown here is derived from an EMBL/GenBank/DDBJ whole genome shotgun (WGS) entry which is preliminary data.</text>
</comment>
<dbReference type="Proteomes" id="UP000249166">
    <property type="component" value="Unassembled WGS sequence"/>
</dbReference>
<protein>
    <recommendedName>
        <fullName evidence="5">Lipoprotein</fullName>
    </recommendedName>
</protein>
<evidence type="ECO:0008006" key="5">
    <source>
        <dbReference type="Google" id="ProtNLM"/>
    </source>
</evidence>
<feature type="chain" id="PRO_5016323736" description="Lipoprotein" evidence="2">
    <location>
        <begin position="21"/>
        <end position="175"/>
    </location>
</feature>
<feature type="region of interest" description="Disordered" evidence="1">
    <location>
        <begin position="20"/>
        <end position="59"/>
    </location>
</feature>
<feature type="signal peptide" evidence="2">
    <location>
        <begin position="1"/>
        <end position="20"/>
    </location>
</feature>
<reference evidence="3 4" key="1">
    <citation type="submission" date="2018-04" db="EMBL/GenBank/DDBJ databases">
        <title>Bacteria isolated from cave deposits of Manipur.</title>
        <authorList>
            <person name="Sahoo D."/>
            <person name="Sarangthem I."/>
            <person name="Nandeibam J."/>
        </authorList>
    </citation>
    <scope>NUCLEOTIDE SEQUENCE [LARGE SCALE GENOMIC DNA]</scope>
    <source>
        <strain evidence="4">mrc11</strain>
    </source>
</reference>